<feature type="transmembrane region" description="Helical" evidence="6">
    <location>
        <begin position="644"/>
        <end position="666"/>
    </location>
</feature>
<evidence type="ECO:0000256" key="7">
    <source>
        <dbReference type="SAM" id="SignalP"/>
    </source>
</evidence>
<evidence type="ECO:0000256" key="5">
    <source>
        <dbReference type="SAM" id="MobiDB-lite"/>
    </source>
</evidence>
<dbReference type="PRINTS" id="PR00421">
    <property type="entry name" value="THIOREDOXIN"/>
</dbReference>
<feature type="compositionally biased region" description="Low complexity" evidence="5">
    <location>
        <begin position="210"/>
        <end position="243"/>
    </location>
</feature>
<dbReference type="PANTHER" id="PTHR46426:SF1">
    <property type="entry name" value="PROTEIN DISULFIDE-ISOMERASE TMX3"/>
    <property type="match status" value="1"/>
</dbReference>
<protein>
    <submittedName>
        <fullName evidence="9">Thioredoxin-like protein</fullName>
    </submittedName>
</protein>
<dbReference type="GO" id="GO:0016020">
    <property type="term" value="C:membrane"/>
    <property type="evidence" value="ECO:0007669"/>
    <property type="project" value="UniProtKB-SubCell"/>
</dbReference>
<evidence type="ECO:0000313" key="9">
    <source>
        <dbReference type="EMBL" id="KAF1960802.1"/>
    </source>
</evidence>
<feature type="compositionally biased region" description="Basic and acidic residues" evidence="5">
    <location>
        <begin position="197"/>
        <end position="208"/>
    </location>
</feature>
<keyword evidence="3 6" id="KW-1133">Transmembrane helix</keyword>
<dbReference type="InterPro" id="IPR052250">
    <property type="entry name" value="PDI_TMX3"/>
</dbReference>
<dbReference type="PANTHER" id="PTHR46426">
    <property type="entry name" value="PROTEIN DISULFIDE-ISOMERASE TMX3"/>
    <property type="match status" value="1"/>
</dbReference>
<evidence type="ECO:0000256" key="3">
    <source>
        <dbReference type="ARBA" id="ARBA00022989"/>
    </source>
</evidence>
<dbReference type="GO" id="GO:0005783">
    <property type="term" value="C:endoplasmic reticulum"/>
    <property type="evidence" value="ECO:0007669"/>
    <property type="project" value="TreeGrafter"/>
</dbReference>
<sequence>MRSVFYSLLSLATIATTFAAPASTSKDEDDFEDKVPDTIFNGQTVPPMIELGTDVKGKTKTGHWLVEFYSPLCSHCMRFKPTWQTLYEFYYTTKPLITKQDTDDDTLNSFTRYYDFKFAKVNCLAYKDACEEYNIHAYPSIVQIEDGKEIKRTQGEQTLEDLSNWVEEMLETIRPGLRVKGGVKLPKVGANAVETTPDTKDKAEEKKASAAKQSPSTSPAVKSTPTKASKPTPPKATSTANPSGLSQVLTPDTFQDMVTNTLEPWFIKFYAPWCHHCQAMGPNWAQMAREMKGKLNVGEVNCDAEKKLCKEAGVKGYPTLLFFRGGERIEYNGMRGLGDLIDYAKNAVAISSGVADVDVAEFKKLEEDNEVIFVYFYDHATTTEDFQALERLTLSLVGKARLVKTNDPAMFERFKISTWPRLVVSRDTKSTHYTPIAPKDMRDVKKVLTWMKSVWLPIVPELKTENARDIMNGKLVVLAILNRDRKEDFVNGKRELKNAALEWIDKEEKMFQLERQELRDAKQLRIEEAEDKNDQRALRAAKQIRIDMNEVERRQVGFAWVDGVFWERWIRTTFGVDVKEGEKVVINDEDNHRYWDTTASGEPIRPSRASILETIAKVTKNPSTISPKYTHGAFKSFLLSTQNFLTGHPFIALGMVIGVVVAASMATKRRRRGGFFQVGEKDGLLGGNGGGKND</sequence>
<feature type="chain" id="PRO_5025448039" evidence="7">
    <location>
        <begin position="20"/>
        <end position="694"/>
    </location>
</feature>
<keyword evidence="7" id="KW-0732">Signal</keyword>
<keyword evidence="2 6" id="KW-0812">Transmembrane</keyword>
<feature type="region of interest" description="Disordered" evidence="5">
    <location>
        <begin position="190"/>
        <end position="248"/>
    </location>
</feature>
<evidence type="ECO:0000256" key="1">
    <source>
        <dbReference type="ARBA" id="ARBA00004167"/>
    </source>
</evidence>
<proteinExistence type="predicted"/>
<evidence type="ECO:0000256" key="2">
    <source>
        <dbReference type="ARBA" id="ARBA00022692"/>
    </source>
</evidence>
<dbReference type="OrthoDB" id="72053at2759"/>
<keyword evidence="10" id="KW-1185">Reference proteome</keyword>
<dbReference type="InterPro" id="IPR013766">
    <property type="entry name" value="Thioredoxin_domain"/>
</dbReference>
<feature type="domain" description="Thioredoxin" evidence="8">
    <location>
        <begin position="39"/>
        <end position="171"/>
    </location>
</feature>
<feature type="domain" description="Thioredoxin" evidence="8">
    <location>
        <begin position="226"/>
        <end position="370"/>
    </location>
</feature>
<feature type="signal peptide" evidence="7">
    <location>
        <begin position="1"/>
        <end position="19"/>
    </location>
</feature>
<dbReference type="SUPFAM" id="SSF52833">
    <property type="entry name" value="Thioredoxin-like"/>
    <property type="match status" value="3"/>
</dbReference>
<dbReference type="Proteomes" id="UP000800035">
    <property type="component" value="Unassembled WGS sequence"/>
</dbReference>
<gene>
    <name evidence="9" type="ORF">CC80DRAFT_465117</name>
</gene>
<evidence type="ECO:0000256" key="6">
    <source>
        <dbReference type="SAM" id="Phobius"/>
    </source>
</evidence>
<dbReference type="PROSITE" id="PS51352">
    <property type="entry name" value="THIOREDOXIN_2"/>
    <property type="match status" value="2"/>
</dbReference>
<dbReference type="CDD" id="cd02961">
    <property type="entry name" value="PDI_a_family"/>
    <property type="match status" value="2"/>
</dbReference>
<dbReference type="EMBL" id="ML976982">
    <property type="protein sequence ID" value="KAF1960802.1"/>
    <property type="molecule type" value="Genomic_DNA"/>
</dbReference>
<evidence type="ECO:0000256" key="4">
    <source>
        <dbReference type="ARBA" id="ARBA00023136"/>
    </source>
</evidence>
<dbReference type="AlphaFoldDB" id="A0A6A5UAE3"/>
<dbReference type="InterPro" id="IPR036249">
    <property type="entry name" value="Thioredoxin-like_sf"/>
</dbReference>
<comment type="subcellular location">
    <subcellularLocation>
        <location evidence="1">Membrane</location>
        <topology evidence="1">Single-pass membrane protein</topology>
    </subcellularLocation>
</comment>
<name>A0A6A5UAE3_9PLEO</name>
<keyword evidence="4 6" id="KW-0472">Membrane</keyword>
<evidence type="ECO:0000259" key="8">
    <source>
        <dbReference type="PROSITE" id="PS51352"/>
    </source>
</evidence>
<reference evidence="9" key="1">
    <citation type="journal article" date="2020" name="Stud. Mycol.">
        <title>101 Dothideomycetes genomes: a test case for predicting lifestyles and emergence of pathogens.</title>
        <authorList>
            <person name="Haridas S."/>
            <person name="Albert R."/>
            <person name="Binder M."/>
            <person name="Bloem J."/>
            <person name="Labutti K."/>
            <person name="Salamov A."/>
            <person name="Andreopoulos B."/>
            <person name="Baker S."/>
            <person name="Barry K."/>
            <person name="Bills G."/>
            <person name="Bluhm B."/>
            <person name="Cannon C."/>
            <person name="Castanera R."/>
            <person name="Culley D."/>
            <person name="Daum C."/>
            <person name="Ezra D."/>
            <person name="Gonzalez J."/>
            <person name="Henrissat B."/>
            <person name="Kuo A."/>
            <person name="Liang C."/>
            <person name="Lipzen A."/>
            <person name="Lutzoni F."/>
            <person name="Magnuson J."/>
            <person name="Mondo S."/>
            <person name="Nolan M."/>
            <person name="Ohm R."/>
            <person name="Pangilinan J."/>
            <person name="Park H.-J."/>
            <person name="Ramirez L."/>
            <person name="Alfaro M."/>
            <person name="Sun H."/>
            <person name="Tritt A."/>
            <person name="Yoshinaga Y."/>
            <person name="Zwiers L.-H."/>
            <person name="Turgeon B."/>
            <person name="Goodwin S."/>
            <person name="Spatafora J."/>
            <person name="Crous P."/>
            <person name="Grigoriev I."/>
        </authorList>
    </citation>
    <scope>NUCLEOTIDE SEQUENCE</scope>
    <source>
        <strain evidence="9">CBS 675.92</strain>
    </source>
</reference>
<organism evidence="9 10">
    <name type="scientific">Byssothecium circinans</name>
    <dbReference type="NCBI Taxonomy" id="147558"/>
    <lineage>
        <taxon>Eukaryota</taxon>
        <taxon>Fungi</taxon>
        <taxon>Dikarya</taxon>
        <taxon>Ascomycota</taxon>
        <taxon>Pezizomycotina</taxon>
        <taxon>Dothideomycetes</taxon>
        <taxon>Pleosporomycetidae</taxon>
        <taxon>Pleosporales</taxon>
        <taxon>Massarineae</taxon>
        <taxon>Massarinaceae</taxon>
        <taxon>Byssothecium</taxon>
    </lineage>
</organism>
<dbReference type="Gene3D" id="3.40.30.10">
    <property type="entry name" value="Glutaredoxin"/>
    <property type="match status" value="3"/>
</dbReference>
<accession>A0A6A5UAE3</accession>
<dbReference type="Pfam" id="PF00085">
    <property type="entry name" value="Thioredoxin"/>
    <property type="match status" value="2"/>
</dbReference>
<evidence type="ECO:0000313" key="10">
    <source>
        <dbReference type="Proteomes" id="UP000800035"/>
    </source>
</evidence>